<dbReference type="PROSITE" id="PS50911">
    <property type="entry name" value="CHAP"/>
    <property type="match status" value="1"/>
</dbReference>
<sequence>MSCNKGGVVIKKKLKRKIALSFVPLLLPFIFLLTFVFVLFNVVTADDSSNNNVNVNTTQQQVAKTIWDRALKEGGTKEGAAALIGNNQHESGGLIPSAIQSQASYDESKAMNDSIGGYGFGLAQWDSGRRVSLLKYAKSQNKSWTDTNVQVEFMFEHDSSDSTLLKKLVKETNVNQATEDIMRKWERAGAVDSLSQRQEYAQYWYTFFTTGGDNGTGGSGGSGITPDIPSGWTLDKPINTSGYVASSYEYKQCTWFTWNRAKDFGITFGMYMGNGADWQKQAGYTVTTTPTLHSAVSFSGGQTVGGQWTADPQYGHVAFVEGIHSDGSVLISQSGTGFSTVYTFQVLTKAQASQLHYVIGK</sequence>
<dbReference type="RefSeq" id="WP_081042927.1">
    <property type="nucleotide sequence ID" value="NZ_CP134164.1"/>
</dbReference>
<dbReference type="SUPFAM" id="SSF54001">
    <property type="entry name" value="Cysteine proteinases"/>
    <property type="match status" value="1"/>
</dbReference>
<evidence type="ECO:0000256" key="1">
    <source>
        <dbReference type="SAM" id="Phobius"/>
    </source>
</evidence>
<dbReference type="Gene3D" id="1.10.530.10">
    <property type="match status" value="1"/>
</dbReference>
<dbReference type="Pfam" id="PF18013">
    <property type="entry name" value="Phage_lysozyme2"/>
    <property type="match status" value="1"/>
</dbReference>
<keyword evidence="1" id="KW-1133">Transmembrane helix</keyword>
<feature type="transmembrane region" description="Helical" evidence="1">
    <location>
        <begin position="20"/>
        <end position="43"/>
    </location>
</feature>
<keyword evidence="1" id="KW-0812">Transmembrane</keyword>
<protein>
    <submittedName>
        <fullName evidence="3">Phage tail tip lysozyme</fullName>
    </submittedName>
</protein>
<name>A0AB35KC68_9LACT</name>
<reference evidence="3" key="1">
    <citation type="submission" date="2022-10" db="EMBL/GenBank/DDBJ databases">
        <authorList>
            <person name="Turner M.S."/>
            <person name="Huang W."/>
        </authorList>
    </citation>
    <scope>NUCLEOTIDE SEQUENCE</scope>
    <source>
        <strain evidence="3">593</strain>
    </source>
</reference>
<comment type="caution">
    <text evidence="3">The sequence shown here is derived from an EMBL/GenBank/DDBJ whole genome shotgun (WGS) entry which is preliminary data.</text>
</comment>
<reference evidence="3" key="2">
    <citation type="journal article" date="2023" name="Food Microbiol.">
        <title>Evaluation of the fermentation potential of lactic acid bacteria isolated from herbs, fruits and vegetables as starter cultures in nut-based milk alternatives.</title>
        <authorList>
            <person name="Huang W."/>
            <person name="Dong A."/>
            <person name="Pham H.T."/>
            <person name="Zhou C."/>
            <person name="Huo Z."/>
            <person name="Watjen A.P."/>
            <person name="Prakash S."/>
            <person name="Bang-Berthelsen C.H."/>
            <person name="Turner M.S."/>
        </authorList>
    </citation>
    <scope>NUCLEOTIDE SEQUENCE</scope>
    <source>
        <strain evidence="3">593</strain>
    </source>
</reference>
<dbReference type="Proteomes" id="UP001152820">
    <property type="component" value="Unassembled WGS sequence"/>
</dbReference>
<dbReference type="Gene3D" id="3.90.1720.10">
    <property type="entry name" value="endopeptidase domain like (from Nostoc punctiforme)"/>
    <property type="match status" value="1"/>
</dbReference>
<dbReference type="InterPro" id="IPR041219">
    <property type="entry name" value="Phage_lysozyme2"/>
</dbReference>
<evidence type="ECO:0000313" key="3">
    <source>
        <dbReference type="EMBL" id="MDG5048958.1"/>
    </source>
</evidence>
<dbReference type="AlphaFoldDB" id="A0AB35KC68"/>
<dbReference type="Pfam" id="PF05257">
    <property type="entry name" value="CHAP"/>
    <property type="match status" value="1"/>
</dbReference>
<dbReference type="EMBL" id="JAOWLO010000004">
    <property type="protein sequence ID" value="MDG5048958.1"/>
    <property type="molecule type" value="Genomic_DNA"/>
</dbReference>
<feature type="domain" description="Peptidase C51" evidence="2">
    <location>
        <begin position="228"/>
        <end position="359"/>
    </location>
</feature>
<keyword evidence="1" id="KW-0472">Membrane</keyword>
<dbReference type="InterPro" id="IPR038765">
    <property type="entry name" value="Papain-like_cys_pep_sf"/>
</dbReference>
<evidence type="ECO:0000259" key="2">
    <source>
        <dbReference type="PROSITE" id="PS50911"/>
    </source>
</evidence>
<organism evidence="3 4">
    <name type="scientific">Lactococcus lactis</name>
    <dbReference type="NCBI Taxonomy" id="1358"/>
    <lineage>
        <taxon>Bacteria</taxon>
        <taxon>Bacillati</taxon>
        <taxon>Bacillota</taxon>
        <taxon>Bacilli</taxon>
        <taxon>Lactobacillales</taxon>
        <taxon>Streptococcaceae</taxon>
        <taxon>Lactococcus</taxon>
    </lineage>
</organism>
<accession>A0AB35KC68</accession>
<proteinExistence type="predicted"/>
<dbReference type="InterPro" id="IPR007921">
    <property type="entry name" value="CHAP_dom"/>
</dbReference>
<gene>
    <name evidence="3" type="ORF">OGZ38_07355</name>
</gene>
<evidence type="ECO:0000313" key="4">
    <source>
        <dbReference type="Proteomes" id="UP001152820"/>
    </source>
</evidence>